<comment type="caution">
    <text evidence="3">The sequence shown here is derived from an EMBL/GenBank/DDBJ whole genome shotgun (WGS) entry which is preliminary data.</text>
</comment>
<feature type="compositionally biased region" description="Pro residues" evidence="2">
    <location>
        <begin position="253"/>
        <end position="263"/>
    </location>
</feature>
<dbReference type="InterPro" id="IPR028245">
    <property type="entry name" value="PIL1/LSP1"/>
</dbReference>
<proteinExistence type="predicted"/>
<keyword evidence="1" id="KW-0175">Coiled coil</keyword>
<organism evidence="3 4">
    <name type="scientific">Schizophyllum amplum</name>
    <dbReference type="NCBI Taxonomy" id="97359"/>
    <lineage>
        <taxon>Eukaryota</taxon>
        <taxon>Fungi</taxon>
        <taxon>Dikarya</taxon>
        <taxon>Basidiomycota</taxon>
        <taxon>Agaricomycotina</taxon>
        <taxon>Agaricomycetes</taxon>
        <taxon>Agaricomycetidae</taxon>
        <taxon>Agaricales</taxon>
        <taxon>Schizophyllaceae</taxon>
        <taxon>Schizophyllum</taxon>
    </lineage>
</organism>
<dbReference type="Proteomes" id="UP000320762">
    <property type="component" value="Unassembled WGS sequence"/>
</dbReference>
<dbReference type="PANTHER" id="PTHR31962">
    <property type="entry name" value="SPHINGOLIPID LONG CHAIN BASE-RESPONSIVE PROTEIN PIL1"/>
    <property type="match status" value="1"/>
</dbReference>
<dbReference type="AlphaFoldDB" id="A0A550C834"/>
<dbReference type="Gene3D" id="1.20.1270.60">
    <property type="entry name" value="Arfaptin homology (AH) domain/BAR domain"/>
    <property type="match status" value="1"/>
</dbReference>
<feature type="compositionally biased region" description="Basic and acidic residues" evidence="2">
    <location>
        <begin position="461"/>
        <end position="480"/>
    </location>
</feature>
<dbReference type="GO" id="GO:0070941">
    <property type="term" value="P:eisosome assembly"/>
    <property type="evidence" value="ECO:0007669"/>
    <property type="project" value="TreeGrafter"/>
</dbReference>
<feature type="compositionally biased region" description="Pro residues" evidence="2">
    <location>
        <begin position="525"/>
        <end position="539"/>
    </location>
</feature>
<name>A0A550C834_9AGAR</name>
<feature type="region of interest" description="Disordered" evidence="2">
    <location>
        <begin position="461"/>
        <end position="849"/>
    </location>
</feature>
<evidence type="ECO:0000256" key="1">
    <source>
        <dbReference type="SAM" id="Coils"/>
    </source>
</evidence>
<evidence type="ECO:0000256" key="2">
    <source>
        <dbReference type="SAM" id="MobiDB-lite"/>
    </source>
</evidence>
<evidence type="ECO:0000313" key="3">
    <source>
        <dbReference type="EMBL" id="TRM60949.1"/>
    </source>
</evidence>
<feature type="compositionally biased region" description="Pro residues" evidence="2">
    <location>
        <begin position="400"/>
        <end position="411"/>
    </location>
</feature>
<dbReference type="EMBL" id="VDMD01000019">
    <property type="protein sequence ID" value="TRM60949.1"/>
    <property type="molecule type" value="Genomic_DNA"/>
</dbReference>
<feature type="compositionally biased region" description="Low complexity" evidence="2">
    <location>
        <begin position="669"/>
        <end position="686"/>
    </location>
</feature>
<protein>
    <submittedName>
        <fullName evidence="3">Eisosome component PIL1-domain-containing protein</fullName>
    </submittedName>
</protein>
<dbReference type="GO" id="GO:0006897">
    <property type="term" value="P:endocytosis"/>
    <property type="evidence" value="ECO:0007669"/>
    <property type="project" value="TreeGrafter"/>
</dbReference>
<evidence type="ECO:0000313" key="4">
    <source>
        <dbReference type="Proteomes" id="UP000320762"/>
    </source>
</evidence>
<dbReference type="InterPro" id="IPR027267">
    <property type="entry name" value="AH/BAR_dom_sf"/>
</dbReference>
<dbReference type="PANTHER" id="PTHR31962:SF6">
    <property type="entry name" value="EISOSOME COMPONENT PIL1-DOMAIN-CONTAINING PROTEIN"/>
    <property type="match status" value="1"/>
</dbReference>
<dbReference type="OrthoDB" id="5599269at2759"/>
<feature type="region of interest" description="Disordered" evidence="2">
    <location>
        <begin position="243"/>
        <end position="436"/>
    </location>
</feature>
<accession>A0A550C834</accession>
<feature type="compositionally biased region" description="Polar residues" evidence="2">
    <location>
        <begin position="423"/>
        <end position="436"/>
    </location>
</feature>
<dbReference type="GO" id="GO:0008289">
    <property type="term" value="F:lipid binding"/>
    <property type="evidence" value="ECO:0007669"/>
    <property type="project" value="TreeGrafter"/>
</dbReference>
<sequence>MFRNAATKLAHNTTLPALAGNKDLRPLQDLIHAEKSVLISLQRLSVDINKAAEALRTWGSTEGEDLGDILGASTNLLSHFSAGLSQYASHEHAIRDHMKSIRTKEEALDDLKRRRKAVVSRADAAEKKLNKMGPEHKNLAMQTEQLNRLRDEIRGMDFDIMRDEAELGDAKRSVTKAWMALKFGGLQECCERGAIAADFGKKIIFEIPEIETQPGYPRPMYHGHQDVERHINDALRALSTVQFSTSPSGQPVRPAPELLPPPAIGGHFLDSTADSIASTPTSTYPPPTPFSPNASGFRPPDGPPPGFPTAQYDQPSRAVDDFGVRTGPMGPRESFQGPRYNTVPAKGSGAYDGLPHGGGFLDGPPRLSTQDEGDSFAASISEALDRKSGEQHRPTGYTPPSAPPGAMPAQPPSGAEQGLGNPWQDTPSRNDRPVSTVSGEGLAYMASGDELDQKEHDHVKFEDATDIDSGRHSSLHDPRDQAFPPISSSPKRVPPPQIDPIEDEAALNAAAAREVERELNSLHFSPPPSAHTPLPPPVLSPSKVPQLPPVAPLANAAARAQQSPPQSPMDNRFAAGSRRGSMEKRGTAGMYGSGSRRGSMDERGSMDAPRLSAEVPPPIYTPAQSYARNQRDSLSLSTDAPRPLTDEPAPVSPAEALPLPTLPGSPRITSPSPLASPLASPLTRPSFPSEPGRPASPLASFRTAPDYPRSLANARSNSSLASATTSSAGGARTISAAAFKRPRPEGAVADTSPLHLRKRGASGTATPPPPPSAFGVSPSSATFGRSVSQGAPGGDSDAPQIPPVGGGEDDDFDYIGAYGGTEGDRTQGNQGRGGYGEGRFATNLDDGLR</sequence>
<dbReference type="GO" id="GO:0036286">
    <property type="term" value="C:eisosome filament"/>
    <property type="evidence" value="ECO:0007669"/>
    <property type="project" value="TreeGrafter"/>
</dbReference>
<dbReference type="GO" id="GO:0005886">
    <property type="term" value="C:plasma membrane"/>
    <property type="evidence" value="ECO:0007669"/>
    <property type="project" value="TreeGrafter"/>
</dbReference>
<feature type="compositionally biased region" description="Low complexity" evidence="2">
    <location>
        <begin position="552"/>
        <end position="564"/>
    </location>
</feature>
<dbReference type="STRING" id="97359.A0A550C834"/>
<reference evidence="3 4" key="1">
    <citation type="journal article" date="2019" name="New Phytol.">
        <title>Comparative genomics reveals unique wood-decay strategies and fruiting body development in the Schizophyllaceae.</title>
        <authorList>
            <person name="Almasi E."/>
            <person name="Sahu N."/>
            <person name="Krizsan K."/>
            <person name="Balint B."/>
            <person name="Kovacs G.M."/>
            <person name="Kiss B."/>
            <person name="Cseklye J."/>
            <person name="Drula E."/>
            <person name="Henrissat B."/>
            <person name="Nagy I."/>
            <person name="Chovatia M."/>
            <person name="Adam C."/>
            <person name="LaButti K."/>
            <person name="Lipzen A."/>
            <person name="Riley R."/>
            <person name="Grigoriev I.V."/>
            <person name="Nagy L.G."/>
        </authorList>
    </citation>
    <scope>NUCLEOTIDE SEQUENCE [LARGE SCALE GENOMIC DNA]</scope>
    <source>
        <strain evidence="3 4">NL-1724</strain>
    </source>
</reference>
<feature type="coiled-coil region" evidence="1">
    <location>
        <begin position="94"/>
        <end position="128"/>
    </location>
</feature>
<feature type="compositionally biased region" description="Basic and acidic residues" evidence="2">
    <location>
        <begin position="383"/>
        <end position="393"/>
    </location>
</feature>
<feature type="compositionally biased region" description="Polar residues" evidence="2">
    <location>
        <begin position="622"/>
        <end position="638"/>
    </location>
</feature>
<feature type="compositionally biased region" description="Low complexity" evidence="2">
    <location>
        <begin position="710"/>
        <end position="738"/>
    </location>
</feature>
<dbReference type="Pfam" id="PF13805">
    <property type="entry name" value="Pil1"/>
    <property type="match status" value="1"/>
</dbReference>
<keyword evidence="4" id="KW-1185">Reference proteome</keyword>
<gene>
    <name evidence="3" type="ORF">BD626DRAFT_434962</name>
</gene>